<dbReference type="VEuPathDB" id="FungiDB:SI65_05284"/>
<dbReference type="OrthoDB" id="10003767at2759"/>
<accession>A0A1E3BCJ6</accession>
<comment type="caution">
    <text evidence="1">The sequence shown here is derived from an EMBL/GenBank/DDBJ whole genome shotgun (WGS) entry which is preliminary data.</text>
</comment>
<keyword evidence="2" id="KW-1185">Reference proteome</keyword>
<reference evidence="1 2" key="1">
    <citation type="journal article" date="2016" name="BMC Genomics">
        <title>Comparative genomic and transcriptomic analyses of the Fuzhuan brick tea-fermentation fungus Aspergillus cristatus.</title>
        <authorList>
            <person name="Ge Y."/>
            <person name="Wang Y."/>
            <person name="Liu Y."/>
            <person name="Tan Y."/>
            <person name="Ren X."/>
            <person name="Zhang X."/>
            <person name="Hyde K.D."/>
            <person name="Liu Y."/>
            <person name="Liu Z."/>
        </authorList>
    </citation>
    <scope>NUCLEOTIDE SEQUENCE [LARGE SCALE GENOMIC DNA]</scope>
    <source>
        <strain evidence="1 2">GZAAS20.1005</strain>
    </source>
</reference>
<sequence length="229" mass="26427">MFWWRKRAGLDIRRGPWNDPTEYLRSTAQKEIEWTRQYGKPEELDLPHNGLLRGQKSPEDYIGPLDKYLALAPYLLPKDANSPLNRPTLGHPGTLFHETHRTELTKQTLTPNNIFISPDSGAISCIIDWQHTTIELRLLVAKYPRAFENLDIEQSLELKEPKLPADYETLSAEEKLEADELYGRRLIFYYYRIFNGHLNKAHTQALRDPSFAFASTWSIGLADNGVETS</sequence>
<evidence type="ECO:0000313" key="1">
    <source>
        <dbReference type="EMBL" id="ODM18667.1"/>
    </source>
</evidence>
<dbReference type="GO" id="GO:0005739">
    <property type="term" value="C:mitochondrion"/>
    <property type="evidence" value="ECO:0007669"/>
    <property type="project" value="TreeGrafter"/>
</dbReference>
<dbReference type="PANTHER" id="PTHR36091">
    <property type="entry name" value="ALTERED INHERITANCE OF MITOCHONDRIA PROTEIN 9, MITOCHONDRIAL"/>
    <property type="match status" value="1"/>
</dbReference>
<gene>
    <name evidence="1" type="ORF">SI65_05284</name>
</gene>
<dbReference type="STRING" id="573508.A0A1E3BCJ6"/>
<evidence type="ECO:0000313" key="2">
    <source>
        <dbReference type="Proteomes" id="UP000094569"/>
    </source>
</evidence>
<proteinExistence type="predicted"/>
<dbReference type="Proteomes" id="UP000094569">
    <property type="component" value="Unassembled WGS sequence"/>
</dbReference>
<name>A0A1E3BCJ6_ASPCR</name>
<evidence type="ECO:0008006" key="3">
    <source>
        <dbReference type="Google" id="ProtNLM"/>
    </source>
</evidence>
<dbReference type="EMBL" id="JXNT01000005">
    <property type="protein sequence ID" value="ODM18667.1"/>
    <property type="molecule type" value="Genomic_DNA"/>
</dbReference>
<protein>
    <recommendedName>
        <fullName evidence="3">Aminoglycoside phosphotransferase domain-containing protein</fullName>
    </recommendedName>
</protein>
<organism evidence="1 2">
    <name type="scientific">Aspergillus cristatus</name>
    <name type="common">Chinese Fuzhuan brick tea-fermentation fungus</name>
    <name type="synonym">Eurotium cristatum</name>
    <dbReference type="NCBI Taxonomy" id="573508"/>
    <lineage>
        <taxon>Eukaryota</taxon>
        <taxon>Fungi</taxon>
        <taxon>Dikarya</taxon>
        <taxon>Ascomycota</taxon>
        <taxon>Pezizomycotina</taxon>
        <taxon>Eurotiomycetes</taxon>
        <taxon>Eurotiomycetidae</taxon>
        <taxon>Eurotiales</taxon>
        <taxon>Aspergillaceae</taxon>
        <taxon>Aspergillus</taxon>
        <taxon>Aspergillus subgen. Aspergillus</taxon>
    </lineage>
</organism>
<dbReference type="PANTHER" id="PTHR36091:SF2">
    <property type="entry name" value="AMINOGLYCOSIDE PHOSPHOTRANSFERASE DOMAIN-CONTAINING PROTEIN"/>
    <property type="match status" value="1"/>
</dbReference>
<dbReference type="AlphaFoldDB" id="A0A1E3BCJ6"/>
<dbReference type="InterPro" id="IPR051035">
    <property type="entry name" value="Mito_inheritance_9"/>
</dbReference>